<organism evidence="3 4">
    <name type="scientific">Lasiosphaeria ovina</name>
    <dbReference type="NCBI Taxonomy" id="92902"/>
    <lineage>
        <taxon>Eukaryota</taxon>
        <taxon>Fungi</taxon>
        <taxon>Dikarya</taxon>
        <taxon>Ascomycota</taxon>
        <taxon>Pezizomycotina</taxon>
        <taxon>Sordariomycetes</taxon>
        <taxon>Sordariomycetidae</taxon>
        <taxon>Sordariales</taxon>
        <taxon>Lasiosphaeriaceae</taxon>
        <taxon>Lasiosphaeria</taxon>
    </lineage>
</organism>
<keyword evidence="1 3" id="KW-0808">Transferase</keyword>
<evidence type="ECO:0000313" key="3">
    <source>
        <dbReference type="EMBL" id="KAK3376230.1"/>
    </source>
</evidence>
<feature type="domain" description="Trichothecene 3-O-acetyltransferase-like N-terminal" evidence="2">
    <location>
        <begin position="28"/>
        <end position="184"/>
    </location>
</feature>
<dbReference type="InterPro" id="IPR054710">
    <property type="entry name" value="Tri101-like_N"/>
</dbReference>
<dbReference type="Proteomes" id="UP001287356">
    <property type="component" value="Unassembled WGS sequence"/>
</dbReference>
<dbReference type="Pfam" id="PF22664">
    <property type="entry name" value="TRI-like_N"/>
    <property type="match status" value="1"/>
</dbReference>
<reference evidence="3" key="1">
    <citation type="journal article" date="2023" name="Mol. Phylogenet. Evol.">
        <title>Genome-scale phylogeny and comparative genomics of the fungal order Sordariales.</title>
        <authorList>
            <person name="Hensen N."/>
            <person name="Bonometti L."/>
            <person name="Westerberg I."/>
            <person name="Brannstrom I.O."/>
            <person name="Guillou S."/>
            <person name="Cros-Aarteil S."/>
            <person name="Calhoun S."/>
            <person name="Haridas S."/>
            <person name="Kuo A."/>
            <person name="Mondo S."/>
            <person name="Pangilinan J."/>
            <person name="Riley R."/>
            <person name="LaButti K."/>
            <person name="Andreopoulos B."/>
            <person name="Lipzen A."/>
            <person name="Chen C."/>
            <person name="Yan M."/>
            <person name="Daum C."/>
            <person name="Ng V."/>
            <person name="Clum A."/>
            <person name="Steindorff A."/>
            <person name="Ohm R.A."/>
            <person name="Martin F."/>
            <person name="Silar P."/>
            <person name="Natvig D.O."/>
            <person name="Lalanne C."/>
            <person name="Gautier V."/>
            <person name="Ament-Velasquez S.L."/>
            <person name="Kruys A."/>
            <person name="Hutchinson M.I."/>
            <person name="Powell A.J."/>
            <person name="Barry K."/>
            <person name="Miller A.N."/>
            <person name="Grigoriev I.V."/>
            <person name="Debuchy R."/>
            <person name="Gladieux P."/>
            <person name="Hiltunen Thoren M."/>
            <person name="Johannesson H."/>
        </authorList>
    </citation>
    <scope>NUCLEOTIDE SEQUENCE</scope>
    <source>
        <strain evidence="3">CBS 958.72</strain>
    </source>
</reference>
<evidence type="ECO:0000313" key="4">
    <source>
        <dbReference type="Proteomes" id="UP001287356"/>
    </source>
</evidence>
<accession>A0AAE0NAH2</accession>
<evidence type="ECO:0000259" key="2">
    <source>
        <dbReference type="Pfam" id="PF22664"/>
    </source>
</evidence>
<dbReference type="Gene3D" id="3.30.559.10">
    <property type="entry name" value="Chloramphenicol acetyltransferase-like domain"/>
    <property type="match status" value="2"/>
</dbReference>
<name>A0AAE0NAH2_9PEZI</name>
<proteinExistence type="predicted"/>
<evidence type="ECO:0000256" key="1">
    <source>
        <dbReference type="ARBA" id="ARBA00022679"/>
    </source>
</evidence>
<gene>
    <name evidence="3" type="ORF">B0T24DRAFT_216834</name>
</gene>
<dbReference type="InterPro" id="IPR023213">
    <property type="entry name" value="CAT-like_dom_sf"/>
</dbReference>
<dbReference type="PANTHER" id="PTHR31896:SF64">
    <property type="entry name" value="TRICHOTHECENE 3-O-ACETYLTRANSFERASE"/>
    <property type="match status" value="1"/>
</dbReference>
<dbReference type="EMBL" id="JAULSN010000003">
    <property type="protein sequence ID" value="KAK3376230.1"/>
    <property type="molecule type" value="Genomic_DNA"/>
</dbReference>
<comment type="caution">
    <text evidence="3">The sequence shown here is derived from an EMBL/GenBank/DDBJ whole genome shotgun (WGS) entry which is preliminary data.</text>
</comment>
<reference evidence="3" key="2">
    <citation type="submission" date="2023-06" db="EMBL/GenBank/DDBJ databases">
        <authorList>
            <consortium name="Lawrence Berkeley National Laboratory"/>
            <person name="Haridas S."/>
            <person name="Hensen N."/>
            <person name="Bonometti L."/>
            <person name="Westerberg I."/>
            <person name="Brannstrom I.O."/>
            <person name="Guillou S."/>
            <person name="Cros-Aarteil S."/>
            <person name="Calhoun S."/>
            <person name="Kuo A."/>
            <person name="Mondo S."/>
            <person name="Pangilinan J."/>
            <person name="Riley R."/>
            <person name="Labutti K."/>
            <person name="Andreopoulos B."/>
            <person name="Lipzen A."/>
            <person name="Chen C."/>
            <person name="Yanf M."/>
            <person name="Daum C."/>
            <person name="Ng V."/>
            <person name="Clum A."/>
            <person name="Steindorff A."/>
            <person name="Ohm R."/>
            <person name="Martin F."/>
            <person name="Silar P."/>
            <person name="Natvig D."/>
            <person name="Lalanne C."/>
            <person name="Gautier V."/>
            <person name="Ament-Velasquez S.L."/>
            <person name="Kruys A."/>
            <person name="Hutchinson M.I."/>
            <person name="Powell A.J."/>
            <person name="Barry K."/>
            <person name="Miller A.N."/>
            <person name="Grigoriev I.V."/>
            <person name="Debuchy R."/>
            <person name="Gladieux P."/>
            <person name="Thoren M.H."/>
            <person name="Johannesson H."/>
        </authorList>
    </citation>
    <scope>NUCLEOTIDE SEQUENCE</scope>
    <source>
        <strain evidence="3">CBS 958.72</strain>
    </source>
</reference>
<dbReference type="GO" id="GO:0016740">
    <property type="term" value="F:transferase activity"/>
    <property type="evidence" value="ECO:0007669"/>
    <property type="project" value="UniProtKB-KW"/>
</dbReference>
<protein>
    <submittedName>
        <fullName evidence="3">Transferase family-domain-containing protein</fullName>
    </submittedName>
</protein>
<dbReference type="InterPro" id="IPR051283">
    <property type="entry name" value="Sec_Metabolite_Acyltrans"/>
</dbReference>
<keyword evidence="4" id="KW-1185">Reference proteome</keyword>
<dbReference type="AlphaFoldDB" id="A0AAE0NAH2"/>
<dbReference type="PANTHER" id="PTHR31896">
    <property type="entry name" value="FAMILY REGULATORY PROTEIN, PUTATIVE (AFU_ORTHOLOGUE AFUA_3G14730)-RELATED"/>
    <property type="match status" value="1"/>
</dbReference>
<sequence length="469" mass="51039">MGSVQVEEDYGNLDRYQDVLGQLPMLQVYSHVLYFFAMPEGVTAQDVVHDLEIAVTKVRRQVPWMGARIVSEGKGPGNSGLYRPVACAPPQPAIDVKFIPDDANHPSYAELRTRKAPQSMIHTELLTPVPAFPQKFEDSDESPAHVVRVQASFIRGGVIVDFAIAHNIADAGGHFGLVKLVAAAMRGEPFAPELLALANHDRRGLPQLLGPDEPLLDHSRHKRASVPLANPSPSPSPEPARYHVFRFSPQSMARLKALASQHEPTSPSDTAPPAPAFISTDDALCAFIWKHLISVRQSRHAPTTRSRFGRQMDGRRLVGLGPDYMGEMAHNAECVLTFGELATLSVGAIAGRLRAALNAANTLYHLRSFATFVAREEDKSAITYAGEFRGETDVGCSSIRALRGVFPGFGRLGTPEFVRRPPSVPFASTVVLFPGSEAGDCDAVACLTDRDFEVLRGDGEWNGFVEYIG</sequence>